<sequence length="159" mass="16728">MTVAVLPKGPGSALPKPKRARRLAALIEISSPCQSRHICHIKHAHINGGGSRSVLGRPGEGYVLLGGNGGDLQGPLSVTPDEIKCVCVGLSQVGKRREQLARSVGFLMLGKSLAHVSRSLAHRLPLSLMTPPQQEDAGRDGHSALHSALDTGLHAPILR</sequence>
<dbReference type="Proteomes" id="UP001497482">
    <property type="component" value="Chromosome 2"/>
</dbReference>
<gene>
    <name evidence="1" type="ORF">KC01_LOCUS21618</name>
</gene>
<reference evidence="1 2" key="1">
    <citation type="submission" date="2024-04" db="EMBL/GenBank/DDBJ databases">
        <authorList>
            <person name="Waldvogel A.-M."/>
            <person name="Schoenle A."/>
        </authorList>
    </citation>
    <scope>NUCLEOTIDE SEQUENCE [LARGE SCALE GENOMIC DNA]</scope>
</reference>
<evidence type="ECO:0000313" key="1">
    <source>
        <dbReference type="EMBL" id="CAL1592364.1"/>
    </source>
</evidence>
<protein>
    <submittedName>
        <fullName evidence="1">Uncharacterized protein</fullName>
    </submittedName>
</protein>
<accession>A0AAV2KRY4</accession>
<name>A0AAV2KRY4_KNICA</name>
<keyword evidence="2" id="KW-1185">Reference proteome</keyword>
<evidence type="ECO:0000313" key="2">
    <source>
        <dbReference type="Proteomes" id="UP001497482"/>
    </source>
</evidence>
<proteinExistence type="predicted"/>
<organism evidence="1 2">
    <name type="scientific">Knipowitschia caucasica</name>
    <name type="common">Caucasian dwarf goby</name>
    <name type="synonym">Pomatoschistus caucasicus</name>
    <dbReference type="NCBI Taxonomy" id="637954"/>
    <lineage>
        <taxon>Eukaryota</taxon>
        <taxon>Metazoa</taxon>
        <taxon>Chordata</taxon>
        <taxon>Craniata</taxon>
        <taxon>Vertebrata</taxon>
        <taxon>Euteleostomi</taxon>
        <taxon>Actinopterygii</taxon>
        <taxon>Neopterygii</taxon>
        <taxon>Teleostei</taxon>
        <taxon>Neoteleostei</taxon>
        <taxon>Acanthomorphata</taxon>
        <taxon>Gobiaria</taxon>
        <taxon>Gobiiformes</taxon>
        <taxon>Gobioidei</taxon>
        <taxon>Gobiidae</taxon>
        <taxon>Gobiinae</taxon>
        <taxon>Knipowitschia</taxon>
    </lineage>
</organism>
<dbReference type="AlphaFoldDB" id="A0AAV2KRY4"/>
<dbReference type="EMBL" id="OZ035824">
    <property type="protein sequence ID" value="CAL1592364.1"/>
    <property type="molecule type" value="Genomic_DNA"/>
</dbReference>